<gene>
    <name evidence="1" type="ORF">JMJ35_005508</name>
</gene>
<keyword evidence="2" id="KW-1185">Reference proteome</keyword>
<dbReference type="EMBL" id="JAFEKC020000011">
    <property type="protein sequence ID" value="KAK0512380.1"/>
    <property type="molecule type" value="Genomic_DNA"/>
</dbReference>
<evidence type="ECO:0000313" key="2">
    <source>
        <dbReference type="Proteomes" id="UP001166286"/>
    </source>
</evidence>
<organism evidence="1 2">
    <name type="scientific">Cladonia borealis</name>
    <dbReference type="NCBI Taxonomy" id="184061"/>
    <lineage>
        <taxon>Eukaryota</taxon>
        <taxon>Fungi</taxon>
        <taxon>Dikarya</taxon>
        <taxon>Ascomycota</taxon>
        <taxon>Pezizomycotina</taxon>
        <taxon>Lecanoromycetes</taxon>
        <taxon>OSLEUM clade</taxon>
        <taxon>Lecanoromycetidae</taxon>
        <taxon>Lecanorales</taxon>
        <taxon>Lecanorineae</taxon>
        <taxon>Cladoniaceae</taxon>
        <taxon>Cladonia</taxon>
    </lineage>
</organism>
<reference evidence="1" key="1">
    <citation type="submission" date="2023-03" db="EMBL/GenBank/DDBJ databases">
        <title>Complete genome of Cladonia borealis.</title>
        <authorList>
            <person name="Park H."/>
        </authorList>
    </citation>
    <scope>NUCLEOTIDE SEQUENCE</scope>
    <source>
        <strain evidence="1">ANT050790</strain>
    </source>
</reference>
<accession>A0AA39R045</accession>
<comment type="caution">
    <text evidence="1">The sequence shown here is derived from an EMBL/GenBank/DDBJ whole genome shotgun (WGS) entry which is preliminary data.</text>
</comment>
<dbReference type="AlphaFoldDB" id="A0AA39R045"/>
<sequence>MSVGFSASDCIALPQFAWQVYRTCRDASDEFKDLASDVESMHEVLKEVQTLLENHMLDDASKIRLATVLKGCHDVLKTLENKLEKYKSLGTTKKRVRDRLRWGMESVGDVRARLVLRTTILTSSLAACSLVSADRGGKAQVVSAHDNSPPLPLDTPSPPGIRLVCLRCMILKLHCHLGSPCRACTENRSAIHHLPCRQGPLRILAKDLIPPFYHSSTWERYRDYRDPSVQQMAMEAVGERPVTMRWGLIRLGVSLGTSRAAMVKFQQTFPDEYHFRTKLIDLALRYELDHVESISVLQQARQFLILSLLVAHDSTHYYPVVRETRLSARKEIYSFACTETKYALIVLLEKNLETLLETLQTLLSARKRTNWPVICFALSLMFFAAESMQVDIYLLGSSKAQVMCEAMEMRSILVLAELFKASTAGFDPLCLDWTKEQNFELVENDEAAIMSIKALQNLSHDYWTFLNDRRVIQFDHMNRDCLTGKLVSRILS</sequence>
<protein>
    <submittedName>
        <fullName evidence="1">Uncharacterized protein</fullName>
    </submittedName>
</protein>
<proteinExistence type="predicted"/>
<name>A0AA39R045_9LECA</name>
<evidence type="ECO:0000313" key="1">
    <source>
        <dbReference type="EMBL" id="KAK0512380.1"/>
    </source>
</evidence>
<dbReference type="Proteomes" id="UP001166286">
    <property type="component" value="Unassembled WGS sequence"/>
</dbReference>